<feature type="signal peptide" evidence="12">
    <location>
        <begin position="1"/>
        <end position="30"/>
    </location>
</feature>
<feature type="chain" id="PRO_5023873418" evidence="12">
    <location>
        <begin position="31"/>
        <end position="1012"/>
    </location>
</feature>
<evidence type="ECO:0000256" key="3">
    <source>
        <dbReference type="ARBA" id="ARBA00022475"/>
    </source>
</evidence>
<dbReference type="Gene3D" id="3.80.10.10">
    <property type="entry name" value="Ribonuclease Inhibitor"/>
    <property type="match status" value="5"/>
</dbReference>
<dbReference type="InterPro" id="IPR051502">
    <property type="entry name" value="RLP_Defense_Trigger"/>
</dbReference>
<dbReference type="Pfam" id="PF23598">
    <property type="entry name" value="LRR_14"/>
    <property type="match status" value="1"/>
</dbReference>
<dbReference type="GO" id="GO:0005886">
    <property type="term" value="C:plasma membrane"/>
    <property type="evidence" value="ECO:0007669"/>
    <property type="project" value="UniProtKB-SubCell"/>
</dbReference>
<comment type="similarity">
    <text evidence="2">Belongs to the RLP family.</text>
</comment>
<comment type="subcellular location">
    <subcellularLocation>
        <location evidence="1">Cell membrane</location>
        <topology evidence="1">Single-pass type I membrane protein</topology>
    </subcellularLocation>
</comment>
<keyword evidence="10" id="KW-0325">Glycoprotein</keyword>
<organism evidence="15 16">
    <name type="scientific">Nyssa sinensis</name>
    <dbReference type="NCBI Taxonomy" id="561372"/>
    <lineage>
        <taxon>Eukaryota</taxon>
        <taxon>Viridiplantae</taxon>
        <taxon>Streptophyta</taxon>
        <taxon>Embryophyta</taxon>
        <taxon>Tracheophyta</taxon>
        <taxon>Spermatophyta</taxon>
        <taxon>Magnoliopsida</taxon>
        <taxon>eudicotyledons</taxon>
        <taxon>Gunneridae</taxon>
        <taxon>Pentapetalae</taxon>
        <taxon>asterids</taxon>
        <taxon>Cornales</taxon>
        <taxon>Nyssaceae</taxon>
        <taxon>Nyssa</taxon>
    </lineage>
</organism>
<evidence type="ECO:0000259" key="13">
    <source>
        <dbReference type="Pfam" id="PF08263"/>
    </source>
</evidence>
<dbReference type="InterPro" id="IPR001611">
    <property type="entry name" value="Leu-rich_rpt"/>
</dbReference>
<dbReference type="FunFam" id="3.80.10.10:FF:000095">
    <property type="entry name" value="LRR receptor-like serine/threonine-protein kinase GSO1"/>
    <property type="match status" value="1"/>
</dbReference>
<dbReference type="InterPro" id="IPR013210">
    <property type="entry name" value="LRR_N_plant-typ"/>
</dbReference>
<evidence type="ECO:0000313" key="15">
    <source>
        <dbReference type="EMBL" id="KAA8535208.1"/>
    </source>
</evidence>
<gene>
    <name evidence="15" type="ORF">F0562_030211</name>
</gene>
<dbReference type="Pfam" id="PF13516">
    <property type="entry name" value="LRR_6"/>
    <property type="match status" value="1"/>
</dbReference>
<dbReference type="InterPro" id="IPR032675">
    <property type="entry name" value="LRR_dom_sf"/>
</dbReference>
<feature type="transmembrane region" description="Helical" evidence="11">
    <location>
        <begin position="975"/>
        <end position="997"/>
    </location>
</feature>
<reference evidence="15 16" key="1">
    <citation type="submission" date="2019-09" db="EMBL/GenBank/DDBJ databases">
        <title>A chromosome-level genome assembly of the Chinese tupelo Nyssa sinensis.</title>
        <authorList>
            <person name="Yang X."/>
            <person name="Kang M."/>
            <person name="Yang Y."/>
            <person name="Xiong H."/>
            <person name="Wang M."/>
            <person name="Zhang Z."/>
            <person name="Wang Z."/>
            <person name="Wu H."/>
            <person name="Ma T."/>
            <person name="Liu J."/>
            <person name="Xi Z."/>
        </authorList>
    </citation>
    <scope>NUCLEOTIDE SEQUENCE [LARGE SCALE GENOMIC DNA]</scope>
    <source>
        <strain evidence="15">J267</strain>
        <tissue evidence="15">Leaf</tissue>
    </source>
</reference>
<dbReference type="PANTHER" id="PTHR48062">
    <property type="entry name" value="RECEPTOR-LIKE PROTEIN 14"/>
    <property type="match status" value="1"/>
</dbReference>
<evidence type="ECO:0000256" key="9">
    <source>
        <dbReference type="ARBA" id="ARBA00023136"/>
    </source>
</evidence>
<evidence type="ECO:0000256" key="7">
    <source>
        <dbReference type="ARBA" id="ARBA00022737"/>
    </source>
</evidence>
<keyword evidence="5 11" id="KW-0812">Transmembrane</keyword>
<dbReference type="FunFam" id="3.80.10.10:FF:000041">
    <property type="entry name" value="LRR receptor-like serine/threonine-protein kinase ERECTA"/>
    <property type="match status" value="1"/>
</dbReference>
<feature type="domain" description="Leucine-rich repeat-containing N-terminal plant-type" evidence="13">
    <location>
        <begin position="34"/>
        <end position="73"/>
    </location>
</feature>
<evidence type="ECO:0000256" key="2">
    <source>
        <dbReference type="ARBA" id="ARBA00009592"/>
    </source>
</evidence>
<evidence type="ECO:0000259" key="14">
    <source>
        <dbReference type="Pfam" id="PF23598"/>
    </source>
</evidence>
<dbReference type="InterPro" id="IPR055414">
    <property type="entry name" value="LRR_R13L4/SHOC2-like"/>
</dbReference>
<protein>
    <submittedName>
        <fullName evidence="15">Uncharacterized protein</fullName>
    </submittedName>
</protein>
<evidence type="ECO:0000256" key="1">
    <source>
        <dbReference type="ARBA" id="ARBA00004251"/>
    </source>
</evidence>
<name>A0A5J5AY60_9ASTE</name>
<evidence type="ECO:0000256" key="6">
    <source>
        <dbReference type="ARBA" id="ARBA00022729"/>
    </source>
</evidence>
<dbReference type="EMBL" id="CM018040">
    <property type="protein sequence ID" value="KAA8535208.1"/>
    <property type="molecule type" value="Genomic_DNA"/>
</dbReference>
<dbReference type="PRINTS" id="PR00019">
    <property type="entry name" value="LEURICHRPT"/>
</dbReference>
<keyword evidence="16" id="KW-1185">Reference proteome</keyword>
<feature type="domain" description="Disease resistance R13L4/SHOC-2-like LRR" evidence="14">
    <location>
        <begin position="397"/>
        <end position="580"/>
    </location>
</feature>
<dbReference type="PANTHER" id="PTHR48062:SF21">
    <property type="entry name" value="RECEPTOR-LIKE PROTEIN 12"/>
    <property type="match status" value="1"/>
</dbReference>
<evidence type="ECO:0000256" key="11">
    <source>
        <dbReference type="SAM" id="Phobius"/>
    </source>
</evidence>
<dbReference type="OrthoDB" id="4691307at2759"/>
<evidence type="ECO:0000256" key="8">
    <source>
        <dbReference type="ARBA" id="ARBA00022989"/>
    </source>
</evidence>
<dbReference type="GO" id="GO:0051707">
    <property type="term" value="P:response to other organism"/>
    <property type="evidence" value="ECO:0007669"/>
    <property type="project" value="UniProtKB-ARBA"/>
</dbReference>
<keyword evidence="3" id="KW-1003">Cell membrane</keyword>
<evidence type="ECO:0000256" key="12">
    <source>
        <dbReference type="SAM" id="SignalP"/>
    </source>
</evidence>
<dbReference type="Pfam" id="PF13855">
    <property type="entry name" value="LRR_8"/>
    <property type="match status" value="1"/>
</dbReference>
<dbReference type="GO" id="GO:0006952">
    <property type="term" value="P:defense response"/>
    <property type="evidence" value="ECO:0007669"/>
    <property type="project" value="UniProtKB-ARBA"/>
</dbReference>
<dbReference type="FunFam" id="3.80.10.10:FF:000111">
    <property type="entry name" value="LRR receptor-like serine/threonine-protein kinase ERECTA"/>
    <property type="match status" value="1"/>
</dbReference>
<evidence type="ECO:0000256" key="5">
    <source>
        <dbReference type="ARBA" id="ARBA00022692"/>
    </source>
</evidence>
<evidence type="ECO:0000256" key="4">
    <source>
        <dbReference type="ARBA" id="ARBA00022614"/>
    </source>
</evidence>
<evidence type="ECO:0000313" key="16">
    <source>
        <dbReference type="Proteomes" id="UP000325577"/>
    </source>
</evidence>
<dbReference type="SUPFAM" id="SSF52047">
    <property type="entry name" value="RNI-like"/>
    <property type="match status" value="2"/>
</dbReference>
<keyword evidence="6 12" id="KW-0732">Signal</keyword>
<dbReference type="PROSITE" id="PS51450">
    <property type="entry name" value="LRR"/>
    <property type="match status" value="2"/>
</dbReference>
<keyword evidence="8 11" id="KW-1133">Transmembrane helix</keyword>
<accession>A0A5J5AY60</accession>
<dbReference type="SMART" id="SM00369">
    <property type="entry name" value="LRR_TYP"/>
    <property type="match status" value="11"/>
</dbReference>
<dbReference type="Proteomes" id="UP000325577">
    <property type="component" value="Linkage Group LG17"/>
</dbReference>
<dbReference type="AlphaFoldDB" id="A0A5J5AY60"/>
<keyword evidence="7" id="KW-0677">Repeat</keyword>
<keyword evidence="9 11" id="KW-0472">Membrane</keyword>
<dbReference type="SUPFAM" id="SSF52058">
    <property type="entry name" value="L domain-like"/>
    <property type="match status" value="1"/>
</dbReference>
<proteinExistence type="inferred from homology"/>
<dbReference type="Pfam" id="PF08263">
    <property type="entry name" value="LRRNT_2"/>
    <property type="match status" value="1"/>
</dbReference>
<dbReference type="InterPro" id="IPR003591">
    <property type="entry name" value="Leu-rich_rpt_typical-subtyp"/>
</dbReference>
<sequence>MGIQNRMMQLGIWWWMALVWVGIQINGCGGCWEQERFALLQLKTSVNYPNGTSLPSWEDTESDCCHWERVVCNITTQRVIKLFLNDTMGYYGMENWYFNASLFLPFKELRELDLTWNGLAGWVTNEGFDRLVGLEKLQILTLDGNSYNNSILPYLGVLSSLKTLHIASNRLNGSIHFQDLCAMSNLEELDLSANWINHLMTTKGTKCLNKLRVLSLDWNNFDNSILPYLGVLSSLKTLGIKGNNLNGSIHFQDLCAVSNLEELDLSYNEINHLMTTKGTKCLNKLRVLSLDWNNFDNSILPYLGVLSSLKTLRIKDNRLNGSIHFQDLCAMSNLEELDLSNNWDINHLMTTKGTKCLNKLRVLSLKGQNFSPSVLQSLEAFPSLKNLSLEIQGLVTAKDLGALNNLEHLNLDFSSINGSFLQNVGVINSLRVLSLRGCGLSGSLPSQAWCNLKNLELLDLSENDFEGILPSCLGNLTSLRILDLSFNHFKGNVSLSSLVSLEYISLSHNHFMLPFSCASFCHLSKLKVILSDNITISVENEFQSWVPRFQLKVFSLSNCTIETFPNFLYHQNDLRVVDLSHNNLVGKFPSWLLENNTRLEALSLRSKIPQWIGNMSELRVISMANNHLEGPIPIELCKVDNLEFLDLSANHLSGSLPSCANLSNIRHVHLNKNGLRGPWSHAFYGCSSLVTLDLSENNLSGTIPDWIGSLSALAILLLNGNHFEGEIPTQLCQLNQISLINLSHNKLFGTIPAHCLMNITFSATDSKSFELAYNFPSPISTFMQTIDLGINFLDFSNRPSLEFDTLLHSQQQVVFPTKKMSYVYKGELLNLMSGVDFSCNQLTGEIPVEIGNLNEIRALNLSHNCLIGSIPSTFSNLRNVESLDLSYNNLNESIPSQLTVLYSLEVFSVAYNNLSGKIPDMKAQFSTFDEKCYEGNPYLCGPPLQNHCTNTELPSPMQNGSDNEDNDEGFIDLGVFYVSFSVSYITVLLGIATVLYINPYWRRVWFNLLKFV</sequence>
<dbReference type="Pfam" id="PF00560">
    <property type="entry name" value="LRR_1"/>
    <property type="match status" value="3"/>
</dbReference>
<keyword evidence="4" id="KW-0433">Leucine-rich repeat</keyword>
<evidence type="ECO:0000256" key="10">
    <source>
        <dbReference type="ARBA" id="ARBA00023180"/>
    </source>
</evidence>